<proteinExistence type="predicted"/>
<accession>A0A4Y2K750</accession>
<organism evidence="1 2">
    <name type="scientific">Araneus ventricosus</name>
    <name type="common">Orbweaver spider</name>
    <name type="synonym">Epeira ventricosa</name>
    <dbReference type="NCBI Taxonomy" id="182803"/>
    <lineage>
        <taxon>Eukaryota</taxon>
        <taxon>Metazoa</taxon>
        <taxon>Ecdysozoa</taxon>
        <taxon>Arthropoda</taxon>
        <taxon>Chelicerata</taxon>
        <taxon>Arachnida</taxon>
        <taxon>Araneae</taxon>
        <taxon>Araneomorphae</taxon>
        <taxon>Entelegynae</taxon>
        <taxon>Araneoidea</taxon>
        <taxon>Araneidae</taxon>
        <taxon>Araneus</taxon>
    </lineage>
</organism>
<dbReference type="Proteomes" id="UP000499080">
    <property type="component" value="Unassembled WGS sequence"/>
</dbReference>
<evidence type="ECO:0000313" key="1">
    <source>
        <dbReference type="EMBL" id="GBM97698.1"/>
    </source>
</evidence>
<sequence length="118" mass="13569">MAPNDPVCSSTPSSYFITPCMLIIFTTNEESQEQITTWASSFNNFKRAQPVSLQTTTLLSVTHSKTHTYCLYLLLAYTAICRAHPDLTRQPDRQPDQPPHEADFDLMKDWLKFTWVII</sequence>
<gene>
    <name evidence="1" type="ORF">AVEN_29989_1</name>
</gene>
<name>A0A4Y2K750_ARAVE</name>
<keyword evidence="2" id="KW-1185">Reference proteome</keyword>
<reference evidence="1 2" key="1">
    <citation type="journal article" date="2019" name="Sci. Rep.">
        <title>Orb-weaving spider Araneus ventricosus genome elucidates the spidroin gene catalogue.</title>
        <authorList>
            <person name="Kono N."/>
            <person name="Nakamura H."/>
            <person name="Ohtoshi R."/>
            <person name="Moran D.A.P."/>
            <person name="Shinohara A."/>
            <person name="Yoshida Y."/>
            <person name="Fujiwara M."/>
            <person name="Mori M."/>
            <person name="Tomita M."/>
            <person name="Arakawa K."/>
        </authorList>
    </citation>
    <scope>NUCLEOTIDE SEQUENCE [LARGE SCALE GENOMIC DNA]</scope>
</reference>
<dbReference type="AlphaFoldDB" id="A0A4Y2K750"/>
<comment type="caution">
    <text evidence="1">The sequence shown here is derived from an EMBL/GenBank/DDBJ whole genome shotgun (WGS) entry which is preliminary data.</text>
</comment>
<protein>
    <submittedName>
        <fullName evidence="1">Uncharacterized protein</fullName>
    </submittedName>
</protein>
<dbReference type="EMBL" id="BGPR01004260">
    <property type="protein sequence ID" value="GBM97698.1"/>
    <property type="molecule type" value="Genomic_DNA"/>
</dbReference>
<evidence type="ECO:0000313" key="2">
    <source>
        <dbReference type="Proteomes" id="UP000499080"/>
    </source>
</evidence>